<gene>
    <name evidence="1" type="ORF">C7B65_17305</name>
</gene>
<dbReference type="Gene3D" id="1.10.150.240">
    <property type="entry name" value="Putative phosphatase, domain 2"/>
    <property type="match status" value="1"/>
</dbReference>
<name>A0A2T1DBK4_9CYAN</name>
<dbReference type="GO" id="GO:0006281">
    <property type="term" value="P:DNA repair"/>
    <property type="evidence" value="ECO:0007669"/>
    <property type="project" value="TreeGrafter"/>
</dbReference>
<dbReference type="EMBL" id="PVWG01000023">
    <property type="protein sequence ID" value="PSB17859.1"/>
    <property type="molecule type" value="Genomic_DNA"/>
</dbReference>
<protein>
    <submittedName>
        <fullName evidence="1">HAD family hydrolase</fullName>
    </submittedName>
</protein>
<dbReference type="STRING" id="1920490.GCA_001895925_01220"/>
<dbReference type="Proteomes" id="UP000238634">
    <property type="component" value="Unassembled WGS sequence"/>
</dbReference>
<dbReference type="SFLD" id="SFLDS00003">
    <property type="entry name" value="Haloacid_Dehalogenase"/>
    <property type="match status" value="1"/>
</dbReference>
<dbReference type="InterPro" id="IPR036412">
    <property type="entry name" value="HAD-like_sf"/>
</dbReference>
<accession>A0A2T1DBK4</accession>
<dbReference type="GO" id="GO:0005829">
    <property type="term" value="C:cytosol"/>
    <property type="evidence" value="ECO:0007669"/>
    <property type="project" value="TreeGrafter"/>
</dbReference>
<organism evidence="1 2">
    <name type="scientific">Phormidesmis priestleyi ULC007</name>
    <dbReference type="NCBI Taxonomy" id="1920490"/>
    <lineage>
        <taxon>Bacteria</taxon>
        <taxon>Bacillati</taxon>
        <taxon>Cyanobacteriota</taxon>
        <taxon>Cyanophyceae</taxon>
        <taxon>Leptolyngbyales</taxon>
        <taxon>Leptolyngbyaceae</taxon>
        <taxon>Phormidesmis</taxon>
    </lineage>
</organism>
<dbReference type="Gene3D" id="3.40.50.1000">
    <property type="entry name" value="HAD superfamily/HAD-like"/>
    <property type="match status" value="1"/>
</dbReference>
<comment type="caution">
    <text evidence="1">The sequence shown here is derived from an EMBL/GenBank/DDBJ whole genome shotgun (WGS) entry which is preliminary data.</text>
</comment>
<dbReference type="PANTHER" id="PTHR43434:SF16">
    <property type="entry name" value="BLL8046 PROTEIN"/>
    <property type="match status" value="1"/>
</dbReference>
<dbReference type="InterPro" id="IPR041492">
    <property type="entry name" value="HAD_2"/>
</dbReference>
<dbReference type="Pfam" id="PF13419">
    <property type="entry name" value="HAD_2"/>
    <property type="match status" value="1"/>
</dbReference>
<keyword evidence="2" id="KW-1185">Reference proteome</keyword>
<reference evidence="1 2" key="2">
    <citation type="submission" date="2018-03" db="EMBL/GenBank/DDBJ databases">
        <title>The ancient ancestry and fast evolution of plastids.</title>
        <authorList>
            <person name="Moore K.R."/>
            <person name="Magnabosco C."/>
            <person name="Momper L."/>
            <person name="Gold D.A."/>
            <person name="Bosak T."/>
            <person name="Fournier G.P."/>
        </authorList>
    </citation>
    <scope>NUCLEOTIDE SEQUENCE [LARGE SCALE GENOMIC DNA]</scope>
    <source>
        <strain evidence="1 2">ULC007</strain>
    </source>
</reference>
<dbReference type="GO" id="GO:0008967">
    <property type="term" value="F:phosphoglycolate phosphatase activity"/>
    <property type="evidence" value="ECO:0007669"/>
    <property type="project" value="TreeGrafter"/>
</dbReference>
<evidence type="ECO:0000313" key="2">
    <source>
        <dbReference type="Proteomes" id="UP000238634"/>
    </source>
</evidence>
<dbReference type="InterPro" id="IPR006439">
    <property type="entry name" value="HAD-SF_hydro_IA"/>
</dbReference>
<dbReference type="NCBIfam" id="TIGR01549">
    <property type="entry name" value="HAD-SF-IA-v1"/>
    <property type="match status" value="1"/>
</dbReference>
<reference evidence="1 2" key="1">
    <citation type="submission" date="2018-02" db="EMBL/GenBank/DDBJ databases">
        <authorList>
            <person name="Cohen D.B."/>
            <person name="Kent A.D."/>
        </authorList>
    </citation>
    <scope>NUCLEOTIDE SEQUENCE [LARGE SCALE GENOMIC DNA]</scope>
    <source>
        <strain evidence="1 2">ULC007</strain>
    </source>
</reference>
<dbReference type="AlphaFoldDB" id="A0A2T1DBK4"/>
<dbReference type="InterPro" id="IPR023198">
    <property type="entry name" value="PGP-like_dom2"/>
</dbReference>
<dbReference type="InterPro" id="IPR050155">
    <property type="entry name" value="HAD-like_hydrolase_sf"/>
</dbReference>
<sequence>MTQARKEIAQDIDEAAGEIQQGASDLASNAQATAEKLGNTLSDFTGSNHSTLKGILLDIDGTLVLSNDAHAHAWVEAFAAFGYDIKFEQVRPFIGMGGDQVVPRLVPELSGEEGVGKQIADRRKELIINKFGADLSPAPGSRDLILRLKQEGFKLVVASSATSEELSVLLKAAQVDDLLTEEPKTTSDDADQSKPAPDLVQSALKKGKLEPGQAIMLGDTPYDIQAANAAGVNVIAFRCGDFDDSQLSGAVAIYDNPADLLAQFARSPLTDSEVVAIKP</sequence>
<evidence type="ECO:0000313" key="1">
    <source>
        <dbReference type="EMBL" id="PSB17859.1"/>
    </source>
</evidence>
<dbReference type="NCBIfam" id="TIGR01509">
    <property type="entry name" value="HAD-SF-IA-v3"/>
    <property type="match status" value="1"/>
</dbReference>
<dbReference type="InterPro" id="IPR023214">
    <property type="entry name" value="HAD_sf"/>
</dbReference>
<dbReference type="SFLD" id="SFLDG01135">
    <property type="entry name" value="C1.5.6:_HAD__Beta-PGM__Phospha"/>
    <property type="match status" value="1"/>
</dbReference>
<keyword evidence="1" id="KW-0378">Hydrolase</keyword>
<dbReference type="SUPFAM" id="SSF56784">
    <property type="entry name" value="HAD-like"/>
    <property type="match status" value="1"/>
</dbReference>
<dbReference type="PANTHER" id="PTHR43434">
    <property type="entry name" value="PHOSPHOGLYCOLATE PHOSPHATASE"/>
    <property type="match status" value="1"/>
</dbReference>
<dbReference type="OrthoDB" id="9797743at2"/>
<proteinExistence type="predicted"/>
<dbReference type="SFLD" id="SFLDG01129">
    <property type="entry name" value="C1.5:_HAD__Beta-PGM__Phosphata"/>
    <property type="match status" value="1"/>
</dbReference>